<accession>A0A010R286</accession>
<dbReference type="HOGENOM" id="CLU_408823_0_0_1"/>
<organism evidence="2 3">
    <name type="scientific">Colletotrichum fioriniae PJ7</name>
    <dbReference type="NCBI Taxonomy" id="1445577"/>
    <lineage>
        <taxon>Eukaryota</taxon>
        <taxon>Fungi</taxon>
        <taxon>Dikarya</taxon>
        <taxon>Ascomycota</taxon>
        <taxon>Pezizomycotina</taxon>
        <taxon>Sordariomycetes</taxon>
        <taxon>Hypocreomycetidae</taxon>
        <taxon>Glomerellales</taxon>
        <taxon>Glomerellaceae</taxon>
        <taxon>Colletotrichum</taxon>
        <taxon>Colletotrichum acutatum species complex</taxon>
    </lineage>
</organism>
<feature type="region of interest" description="Disordered" evidence="1">
    <location>
        <begin position="568"/>
        <end position="588"/>
    </location>
</feature>
<dbReference type="EMBL" id="JARH01000270">
    <property type="protein sequence ID" value="EXF82855.1"/>
    <property type="molecule type" value="Genomic_DNA"/>
</dbReference>
<dbReference type="Proteomes" id="UP000020467">
    <property type="component" value="Unassembled WGS sequence"/>
</dbReference>
<proteinExistence type="predicted"/>
<evidence type="ECO:0000313" key="3">
    <source>
        <dbReference type="Proteomes" id="UP000020467"/>
    </source>
</evidence>
<evidence type="ECO:0000313" key="2">
    <source>
        <dbReference type="EMBL" id="EXF82855.1"/>
    </source>
</evidence>
<sequence length="716" mass="81088">MASPRSLRSSKMELTVPADGKLHQIVGRTLEEQTAHQLKLVTKLLVGPNGSLPNLPADSPPNMAFWDDLRQKFLTTGVRQDNPGQPISGADSSMGKNLKANQTNVTLETLLKVVPVGHEIIAHLWLIDTAAIGKLVSASKGCSEAVEIHVSKFDLPAGEYRDCDWLPQQLARMDDDWRAGIDIRGIGRNLFVRGKALDTNPYAEYCIKDAPSFWSSPQNRDQLRAISKTLCEDNSSLVEDFARFHRDEKKLTENENAWRRGHEKMGLPPTTKDGDKRGNIYLAEMSYNIPMLRSLSQYGGALTSLQLHEVPMVDLRILELILSACPVLEILGIDKCELLHVADINPILDIAFRRAKKTGKKLRKLQFYPRSYIEPAHNRTGTHVLSWNPLKTNVETGLLVTVFWAILKAVPMGIDLVSKGQSFRQFLDLVPMRPGQIAVFLHHVFKWLDAAKTPEAYDWLTDTQSIEGQFRNPDLLMLEDQVLLSMLQGTKECKTMQKHMRASYYNENYECCQCGCEMLAVLFREEMKSRAADHRVCRICDLRGELNGESHHRLHDKRTMLNRFLYSPHDTEDKTDPSDDEMQSVSAPPLRNPFIKGEMINGTHREEAVLQHRSLPKVQVLIDERRNFDILNAAGQAAMFDAQEAGWWKAGLFNDHPTMTKQTPYTKMRVANQGTLRKQAWEYVLWKTYYKDVGLAEQQAAAMAAGHEPPKPAGFW</sequence>
<gene>
    <name evidence="2" type="ORF">CFIO01_09172</name>
</gene>
<name>A0A010R286_9PEZI</name>
<reference evidence="2 3" key="1">
    <citation type="submission" date="2014-02" db="EMBL/GenBank/DDBJ databases">
        <title>The genome sequence of Colletotrichum fioriniae PJ7.</title>
        <authorList>
            <person name="Baroncelli R."/>
            <person name="Thon M.R."/>
        </authorList>
    </citation>
    <scope>NUCLEOTIDE SEQUENCE [LARGE SCALE GENOMIC DNA]</scope>
    <source>
        <strain evidence="2 3">PJ7</strain>
    </source>
</reference>
<keyword evidence="3" id="KW-1185">Reference proteome</keyword>
<dbReference type="eggNOG" id="ENOG502RIU6">
    <property type="taxonomic scope" value="Eukaryota"/>
</dbReference>
<dbReference type="KEGG" id="cfj:CFIO01_09172"/>
<dbReference type="OrthoDB" id="5428138at2759"/>
<protein>
    <submittedName>
        <fullName evidence="2">Uncharacterized protein</fullName>
    </submittedName>
</protein>
<dbReference type="AlphaFoldDB" id="A0A010R286"/>
<comment type="caution">
    <text evidence="2">The sequence shown here is derived from an EMBL/GenBank/DDBJ whole genome shotgun (WGS) entry which is preliminary data.</text>
</comment>
<evidence type="ECO:0000256" key="1">
    <source>
        <dbReference type="SAM" id="MobiDB-lite"/>
    </source>
</evidence>